<evidence type="ECO:0000313" key="1">
    <source>
        <dbReference type="EMBL" id="CAG8817216.1"/>
    </source>
</evidence>
<accession>A0ABN7W536</accession>
<comment type="caution">
    <text evidence="1">The sequence shown here is derived from an EMBL/GenBank/DDBJ whole genome shotgun (WGS) entry which is preliminary data.</text>
</comment>
<dbReference type="Proteomes" id="UP000789901">
    <property type="component" value="Unassembled WGS sequence"/>
</dbReference>
<sequence length="89" mass="10094">MVQKKENTIGMNTMMGPKDLVIILNKGLPEENLEKDKCTKEKGEISKSRNLAKTKNVSCGGIDKFDLKKEEEVENLHMEPKEIMNSETI</sequence>
<proteinExistence type="predicted"/>
<name>A0ABN7W536_GIGMA</name>
<organism evidence="1 2">
    <name type="scientific">Gigaspora margarita</name>
    <dbReference type="NCBI Taxonomy" id="4874"/>
    <lineage>
        <taxon>Eukaryota</taxon>
        <taxon>Fungi</taxon>
        <taxon>Fungi incertae sedis</taxon>
        <taxon>Mucoromycota</taxon>
        <taxon>Glomeromycotina</taxon>
        <taxon>Glomeromycetes</taxon>
        <taxon>Diversisporales</taxon>
        <taxon>Gigasporaceae</taxon>
        <taxon>Gigaspora</taxon>
    </lineage>
</organism>
<reference evidence="1 2" key="1">
    <citation type="submission" date="2021-06" db="EMBL/GenBank/DDBJ databases">
        <authorList>
            <person name="Kallberg Y."/>
            <person name="Tangrot J."/>
            <person name="Rosling A."/>
        </authorList>
    </citation>
    <scope>NUCLEOTIDE SEQUENCE [LARGE SCALE GENOMIC DNA]</scope>
    <source>
        <strain evidence="1 2">120-4 pot B 10/14</strain>
    </source>
</reference>
<dbReference type="EMBL" id="CAJVQB010031657">
    <property type="protein sequence ID" value="CAG8817216.1"/>
    <property type="molecule type" value="Genomic_DNA"/>
</dbReference>
<gene>
    <name evidence="1" type="ORF">GMARGA_LOCUS26748</name>
</gene>
<keyword evidence="2" id="KW-1185">Reference proteome</keyword>
<feature type="non-terminal residue" evidence="1">
    <location>
        <position position="89"/>
    </location>
</feature>
<evidence type="ECO:0000313" key="2">
    <source>
        <dbReference type="Proteomes" id="UP000789901"/>
    </source>
</evidence>
<protein>
    <submittedName>
        <fullName evidence="1">14473_t:CDS:1</fullName>
    </submittedName>
</protein>